<dbReference type="InterPro" id="IPR029447">
    <property type="entry name" value="DUF4439"/>
</dbReference>
<gene>
    <name evidence="2" type="ORF">MU0053_003154</name>
</gene>
<dbReference type="InterPro" id="IPR009078">
    <property type="entry name" value="Ferritin-like_SF"/>
</dbReference>
<dbReference type="Pfam" id="PF14530">
    <property type="entry name" value="DUF4439"/>
    <property type="match status" value="1"/>
</dbReference>
<dbReference type="InterPro" id="IPR012347">
    <property type="entry name" value="Ferritin-like"/>
</dbReference>
<dbReference type="EMBL" id="OY726397">
    <property type="protein sequence ID" value="CAJ1506299.1"/>
    <property type="molecule type" value="Genomic_DNA"/>
</dbReference>
<evidence type="ECO:0000259" key="1">
    <source>
        <dbReference type="Pfam" id="PF14530"/>
    </source>
</evidence>
<evidence type="ECO:0000313" key="3">
    <source>
        <dbReference type="Proteomes" id="UP001190465"/>
    </source>
</evidence>
<accession>A0ABM9LXB5</accession>
<dbReference type="CDD" id="cd00657">
    <property type="entry name" value="Ferritin_like"/>
    <property type="match status" value="1"/>
</dbReference>
<protein>
    <submittedName>
        <fullName evidence="2">Ferritin-like domain-containing protein</fullName>
    </submittedName>
</protein>
<proteinExistence type="predicted"/>
<dbReference type="Gene3D" id="1.20.1260.10">
    <property type="match status" value="1"/>
</dbReference>
<sequence>MTSPVTSPEPQRPSEPAAAALFDALTVEHATVYGYGIVSARSTPEDNYLVAKAITAHRDHREALLSMLERRGVEAPLVAPGYQLPMQVDDAADAANLALRMENDAAVAWRAVVEQTDNSDERTYAVSALTQSAVDAAHWRQVLKIWPVTSAFPGGAE</sequence>
<evidence type="ECO:0000313" key="2">
    <source>
        <dbReference type="EMBL" id="CAJ1506299.1"/>
    </source>
</evidence>
<reference evidence="2 3" key="1">
    <citation type="submission" date="2023-08" db="EMBL/GenBank/DDBJ databases">
        <authorList>
            <person name="Folkvardsen B D."/>
            <person name="Norman A."/>
        </authorList>
    </citation>
    <scope>NUCLEOTIDE SEQUENCE [LARGE SCALE GENOMIC DNA]</scope>
    <source>
        <strain evidence="2 3">Mu0053</strain>
    </source>
</reference>
<keyword evidence="3" id="KW-1185">Reference proteome</keyword>
<dbReference type="Proteomes" id="UP001190465">
    <property type="component" value="Chromosome"/>
</dbReference>
<name>A0ABM9LXB5_9MYCO</name>
<feature type="domain" description="DUF4439" evidence="1">
    <location>
        <begin position="20"/>
        <end position="156"/>
    </location>
</feature>
<dbReference type="SUPFAM" id="SSF47240">
    <property type="entry name" value="Ferritin-like"/>
    <property type="match status" value="1"/>
</dbReference>
<organism evidence="2 3">
    <name type="scientific">[Mycobacterium] burgundiense</name>
    <dbReference type="NCBI Taxonomy" id="3064286"/>
    <lineage>
        <taxon>Bacteria</taxon>
        <taxon>Bacillati</taxon>
        <taxon>Actinomycetota</taxon>
        <taxon>Actinomycetes</taxon>
        <taxon>Mycobacteriales</taxon>
        <taxon>Mycobacteriaceae</taxon>
        <taxon>Mycolicibacterium</taxon>
    </lineage>
</organism>
<dbReference type="RefSeq" id="WP_308478569.1">
    <property type="nucleotide sequence ID" value="NZ_OY726397.1"/>
</dbReference>